<name>A0A1T0A8Y5_MORBO</name>
<dbReference type="EMBL" id="UGPZ01000003">
    <property type="protein sequence ID" value="STY93593.1"/>
    <property type="molecule type" value="Genomic_DNA"/>
</dbReference>
<gene>
    <name evidence="1" type="ORF">NCTC9426_02324</name>
</gene>
<dbReference type="KEGG" id="mboi:DQF64_06835"/>
<evidence type="ECO:0000313" key="2">
    <source>
        <dbReference type="Proteomes" id="UP000254133"/>
    </source>
</evidence>
<sequence>MMSLLSLFIGALIALYLLFPILAIPLIILAVTLCAFIQGFLESLIESFLKIIKIIFRACLPLVTFY</sequence>
<accession>A0A1T0A8Y5</accession>
<dbReference type="STRING" id="476.B0182_01690"/>
<reference evidence="1 2" key="1">
    <citation type="submission" date="2018-06" db="EMBL/GenBank/DDBJ databases">
        <authorList>
            <consortium name="Pathogen Informatics"/>
            <person name="Doyle S."/>
        </authorList>
    </citation>
    <scope>NUCLEOTIDE SEQUENCE [LARGE SCALE GENOMIC DNA]</scope>
    <source>
        <strain evidence="1 2">NCTC9426</strain>
    </source>
</reference>
<dbReference type="Proteomes" id="UP000254133">
    <property type="component" value="Unassembled WGS sequence"/>
</dbReference>
<dbReference type="AlphaFoldDB" id="A0A1T0A8Y5"/>
<proteinExistence type="predicted"/>
<organism evidence="1 2">
    <name type="scientific">Moraxella bovis</name>
    <dbReference type="NCBI Taxonomy" id="476"/>
    <lineage>
        <taxon>Bacteria</taxon>
        <taxon>Pseudomonadati</taxon>
        <taxon>Pseudomonadota</taxon>
        <taxon>Gammaproteobacteria</taxon>
        <taxon>Moraxellales</taxon>
        <taxon>Moraxellaceae</taxon>
        <taxon>Moraxella</taxon>
    </lineage>
</organism>
<protein>
    <submittedName>
        <fullName evidence="1">Uncharacterized protein</fullName>
    </submittedName>
</protein>
<evidence type="ECO:0000313" key="1">
    <source>
        <dbReference type="EMBL" id="STY93593.1"/>
    </source>
</evidence>